<dbReference type="OrthoDB" id="1741242at2759"/>
<accession>A0A9N7NX74</accession>
<keyword evidence="9" id="KW-1185">Reference proteome</keyword>
<dbReference type="InterPro" id="IPR021109">
    <property type="entry name" value="Peptidase_aspartic_dom_sf"/>
</dbReference>
<evidence type="ECO:0000256" key="3">
    <source>
        <dbReference type="ARBA" id="ARBA00022750"/>
    </source>
</evidence>
<reference evidence="8" key="1">
    <citation type="submission" date="2019-12" db="EMBL/GenBank/DDBJ databases">
        <authorList>
            <person name="Scholes J."/>
        </authorList>
    </citation>
    <scope>NUCLEOTIDE SEQUENCE</scope>
</reference>
<evidence type="ECO:0008006" key="10">
    <source>
        <dbReference type="Google" id="ProtNLM"/>
    </source>
</evidence>
<keyword evidence="5" id="KW-0325">Glycoprotein</keyword>
<dbReference type="GO" id="GO:0005576">
    <property type="term" value="C:extracellular region"/>
    <property type="evidence" value="ECO:0007669"/>
    <property type="project" value="TreeGrafter"/>
</dbReference>
<dbReference type="InterPro" id="IPR034161">
    <property type="entry name" value="Pepsin-like_plant"/>
</dbReference>
<dbReference type="PANTHER" id="PTHR47967:SF128">
    <property type="entry name" value="ASPARTIC PROTEINASE CDR1-LIKE"/>
    <property type="match status" value="1"/>
</dbReference>
<name>A0A9N7NX74_STRHE</name>
<dbReference type="AlphaFoldDB" id="A0A9N7NX74"/>
<dbReference type="InterPro" id="IPR051708">
    <property type="entry name" value="Plant_Aspart_Prot_A1"/>
</dbReference>
<evidence type="ECO:0000259" key="6">
    <source>
        <dbReference type="Pfam" id="PF14541"/>
    </source>
</evidence>
<dbReference type="Proteomes" id="UP001153555">
    <property type="component" value="Unassembled WGS sequence"/>
</dbReference>
<organism evidence="8 9">
    <name type="scientific">Striga hermonthica</name>
    <name type="common">Purple witchweed</name>
    <name type="synonym">Buchnera hermonthica</name>
    <dbReference type="NCBI Taxonomy" id="68872"/>
    <lineage>
        <taxon>Eukaryota</taxon>
        <taxon>Viridiplantae</taxon>
        <taxon>Streptophyta</taxon>
        <taxon>Embryophyta</taxon>
        <taxon>Tracheophyta</taxon>
        <taxon>Spermatophyta</taxon>
        <taxon>Magnoliopsida</taxon>
        <taxon>eudicotyledons</taxon>
        <taxon>Gunneridae</taxon>
        <taxon>Pentapetalae</taxon>
        <taxon>asterids</taxon>
        <taxon>lamiids</taxon>
        <taxon>Lamiales</taxon>
        <taxon>Orobanchaceae</taxon>
        <taxon>Buchnereae</taxon>
        <taxon>Striga</taxon>
    </lineage>
</organism>
<protein>
    <recommendedName>
        <fullName evidence="10">Peptidase A1 domain-containing protein</fullName>
    </recommendedName>
</protein>
<evidence type="ECO:0000256" key="1">
    <source>
        <dbReference type="ARBA" id="ARBA00007447"/>
    </source>
</evidence>
<keyword evidence="3" id="KW-0064">Aspartyl protease</keyword>
<gene>
    <name evidence="8" type="ORF">SHERM_05308</name>
</gene>
<dbReference type="EMBL" id="CACSLK010031421">
    <property type="protein sequence ID" value="CAA0838730.1"/>
    <property type="molecule type" value="Genomic_DNA"/>
</dbReference>
<feature type="domain" description="Xylanase inhibitor C-terminal" evidence="6">
    <location>
        <begin position="160"/>
        <end position="228"/>
    </location>
</feature>
<evidence type="ECO:0000259" key="7">
    <source>
        <dbReference type="Pfam" id="PF14543"/>
    </source>
</evidence>
<dbReference type="SUPFAM" id="SSF50630">
    <property type="entry name" value="Acid proteases"/>
    <property type="match status" value="1"/>
</dbReference>
<evidence type="ECO:0000256" key="5">
    <source>
        <dbReference type="ARBA" id="ARBA00023180"/>
    </source>
</evidence>
<feature type="domain" description="Xylanase inhibitor N-terminal" evidence="7">
    <location>
        <begin position="14"/>
        <end position="104"/>
    </location>
</feature>
<evidence type="ECO:0000313" key="9">
    <source>
        <dbReference type="Proteomes" id="UP001153555"/>
    </source>
</evidence>
<dbReference type="Pfam" id="PF14541">
    <property type="entry name" value="TAXi_C"/>
    <property type="match status" value="1"/>
</dbReference>
<dbReference type="PANTHER" id="PTHR47967">
    <property type="entry name" value="OS07G0603500 PROTEIN-RELATED"/>
    <property type="match status" value="1"/>
</dbReference>
<dbReference type="CDD" id="cd05476">
    <property type="entry name" value="pepsin_A_like_plant"/>
    <property type="match status" value="1"/>
</dbReference>
<dbReference type="GO" id="GO:0004190">
    <property type="term" value="F:aspartic-type endopeptidase activity"/>
    <property type="evidence" value="ECO:0007669"/>
    <property type="project" value="UniProtKB-KW"/>
</dbReference>
<comment type="similarity">
    <text evidence="1">Belongs to the peptidase A1 family.</text>
</comment>
<proteinExistence type="inferred from homology"/>
<dbReference type="InterPro" id="IPR032861">
    <property type="entry name" value="TAXi_N"/>
</dbReference>
<comment type="caution">
    <text evidence="8">The sequence shown here is derived from an EMBL/GenBank/DDBJ whole genome shotgun (WGS) entry which is preliminary data.</text>
</comment>
<keyword evidence="2" id="KW-0645">Protease</keyword>
<evidence type="ECO:0000256" key="4">
    <source>
        <dbReference type="ARBA" id="ARBA00022801"/>
    </source>
</evidence>
<sequence>MADTASDLTWTPCHGRGNTCHYNIKFADGTAAVGELFADTITFDDISTSNIMFGCNYAHNNSLPMVGFGGRELSLVNQLGQGRFSYCLVPVADDKTTSKMSFGKPVTGEGVVGTTAAPTPETKSYYVVELEGMSFGKTMLDKFSGLQEMILDIGTTLTRLLGGVTVHMGGGKAVTLGYNNLLINTSSGNGQVVLCLMVTPTGAPALGSLAQADFLVGFDLKQRTVSFKETKCG</sequence>
<dbReference type="GO" id="GO:0006508">
    <property type="term" value="P:proteolysis"/>
    <property type="evidence" value="ECO:0007669"/>
    <property type="project" value="UniProtKB-KW"/>
</dbReference>
<evidence type="ECO:0000256" key="2">
    <source>
        <dbReference type="ARBA" id="ARBA00022670"/>
    </source>
</evidence>
<dbReference type="Pfam" id="PF14543">
    <property type="entry name" value="TAXi_N"/>
    <property type="match status" value="1"/>
</dbReference>
<dbReference type="InterPro" id="IPR032799">
    <property type="entry name" value="TAXi_C"/>
</dbReference>
<dbReference type="Gene3D" id="2.40.70.10">
    <property type="entry name" value="Acid Proteases"/>
    <property type="match status" value="2"/>
</dbReference>
<evidence type="ECO:0000313" key="8">
    <source>
        <dbReference type="EMBL" id="CAA0838730.1"/>
    </source>
</evidence>
<keyword evidence="4" id="KW-0378">Hydrolase</keyword>